<dbReference type="AlphaFoldDB" id="A0A9C7PXV6"/>
<evidence type="ECO:0000256" key="4">
    <source>
        <dbReference type="ARBA" id="ARBA00022692"/>
    </source>
</evidence>
<accession>A0A9C7PXV6</accession>
<keyword evidence="7 8" id="KW-0472">Membrane</keyword>
<evidence type="ECO:0000256" key="7">
    <source>
        <dbReference type="ARBA" id="ARBA00023136"/>
    </source>
</evidence>
<comment type="pathway">
    <text evidence="2 8">Protein modification; protein glycosylation.</text>
</comment>
<dbReference type="Pfam" id="PF23358">
    <property type="entry name" value="OST48_MD"/>
    <property type="match status" value="1"/>
</dbReference>
<evidence type="ECO:0000259" key="10">
    <source>
        <dbReference type="Pfam" id="PF23358"/>
    </source>
</evidence>
<proteinExistence type="inferred from homology"/>
<comment type="subunit">
    <text evidence="8">Component of the oligosaccharyltransferase (OST) complex.</text>
</comment>
<dbReference type="InterPro" id="IPR005013">
    <property type="entry name" value="DDOST_48_kDa_subunit"/>
</dbReference>
<evidence type="ECO:0000256" key="1">
    <source>
        <dbReference type="ARBA" id="ARBA00004479"/>
    </source>
</evidence>
<keyword evidence="8" id="KW-0732">Signal</keyword>
<feature type="signal peptide" evidence="8">
    <location>
        <begin position="1"/>
        <end position="20"/>
    </location>
</feature>
<dbReference type="GO" id="GO:0008250">
    <property type="term" value="C:oligosaccharyltransferase complex"/>
    <property type="evidence" value="ECO:0007669"/>
    <property type="project" value="TreeGrafter"/>
</dbReference>
<dbReference type="Pfam" id="PF03345">
    <property type="entry name" value="OST48_N"/>
    <property type="match status" value="1"/>
</dbReference>
<evidence type="ECO:0000256" key="6">
    <source>
        <dbReference type="ARBA" id="ARBA00022989"/>
    </source>
</evidence>
<comment type="similarity">
    <text evidence="3 8">Belongs to the DDOST 48 kDa subunit family.</text>
</comment>
<dbReference type="EMBL" id="BQMJ01000033">
    <property type="protein sequence ID" value="GJQ12440.1"/>
    <property type="molecule type" value="Genomic_DNA"/>
</dbReference>
<evidence type="ECO:0000256" key="5">
    <source>
        <dbReference type="ARBA" id="ARBA00022824"/>
    </source>
</evidence>
<feature type="domain" description="OST48 middle" evidence="10">
    <location>
        <begin position="293"/>
        <end position="429"/>
    </location>
</feature>
<gene>
    <name evidence="11" type="ORF">GpartN1_g4231.t1</name>
</gene>
<keyword evidence="6 8" id="KW-1133">Transmembrane helix</keyword>
<feature type="transmembrane region" description="Helical" evidence="8">
    <location>
        <begin position="406"/>
        <end position="427"/>
    </location>
</feature>
<feature type="chain" id="PRO_5039751972" description="Dolichyl-diphosphooligosaccharide--protein glycosyltransferase 48 kDa subunit" evidence="8">
    <location>
        <begin position="21"/>
        <end position="438"/>
    </location>
</feature>
<comment type="function">
    <text evidence="8">Subunit of the oligosaccharyl transferase (OST) complex that catalyzes the initial transfer of a defined glycan (Glc(3)Man(9)GlcNAc(2) in eukaryotes) from the lipid carrier dolichol-pyrophosphate to an asparagine residue within an Asn-X-Ser/Thr consensus motif in nascent polypeptide chains, the first step in protein N-glycosylation. N-glycosylation occurs cotranslationally and the complex associates with the Sec61 complex at the channel-forming translocon complex that mediates protein translocation across the endoplasmic reticulum (ER).</text>
</comment>
<evidence type="ECO:0000259" key="9">
    <source>
        <dbReference type="Pfam" id="PF03345"/>
    </source>
</evidence>
<evidence type="ECO:0000256" key="8">
    <source>
        <dbReference type="RuleBase" id="RU361142"/>
    </source>
</evidence>
<dbReference type="PANTHER" id="PTHR10830">
    <property type="entry name" value="DOLICHYL-DIPHOSPHOOLIGOSACCHARIDE--PROTEIN GLYCOSYLTRANSFERASE 48 KDA SUBUNIT"/>
    <property type="match status" value="1"/>
</dbReference>
<name>A0A9C7PXV6_9RHOD</name>
<dbReference type="OrthoDB" id="29105at2759"/>
<comment type="subcellular location">
    <subcellularLocation>
        <location evidence="8">Endoplasmic reticulum membrane</location>
        <topology evidence="8">Single-pass type I membrane protein</topology>
    </subcellularLocation>
    <subcellularLocation>
        <location evidence="1">Membrane</location>
        <topology evidence="1">Single-pass type I membrane protein</topology>
    </subcellularLocation>
</comment>
<organism evidence="11 12">
    <name type="scientific">Galdieria partita</name>
    <dbReference type="NCBI Taxonomy" id="83374"/>
    <lineage>
        <taxon>Eukaryota</taxon>
        <taxon>Rhodophyta</taxon>
        <taxon>Bangiophyceae</taxon>
        <taxon>Galdieriales</taxon>
        <taxon>Galdieriaceae</taxon>
        <taxon>Galdieria</taxon>
    </lineage>
</organism>
<keyword evidence="5 8" id="KW-0256">Endoplasmic reticulum</keyword>
<evidence type="ECO:0000313" key="11">
    <source>
        <dbReference type="EMBL" id="GJQ12440.1"/>
    </source>
</evidence>
<protein>
    <recommendedName>
        <fullName evidence="8">Dolichyl-diphosphooligosaccharide--protein glycosyltransferase 48 kDa subunit</fullName>
        <shortName evidence="8">Oligosaccharyl transferase 48 kDa subunit</shortName>
    </recommendedName>
</protein>
<keyword evidence="4 8" id="KW-0812">Transmembrane</keyword>
<evidence type="ECO:0000313" key="12">
    <source>
        <dbReference type="Proteomes" id="UP001061958"/>
    </source>
</evidence>
<dbReference type="InterPro" id="IPR055457">
    <property type="entry name" value="OST48_N"/>
</dbReference>
<reference evidence="11" key="2">
    <citation type="submission" date="2022-01" db="EMBL/GenBank/DDBJ databases">
        <authorList>
            <person name="Hirooka S."/>
            <person name="Miyagishima S.Y."/>
        </authorList>
    </citation>
    <scope>NUCLEOTIDE SEQUENCE</scope>
    <source>
        <strain evidence="11">NBRC 102759</strain>
    </source>
</reference>
<comment type="caution">
    <text evidence="11">The sequence shown here is derived from an EMBL/GenBank/DDBJ whole genome shotgun (WGS) entry which is preliminary data.</text>
</comment>
<evidence type="ECO:0000256" key="3">
    <source>
        <dbReference type="ARBA" id="ARBA00008743"/>
    </source>
</evidence>
<dbReference type="Proteomes" id="UP001061958">
    <property type="component" value="Unassembled WGS sequence"/>
</dbReference>
<evidence type="ECO:0000256" key="2">
    <source>
        <dbReference type="ARBA" id="ARBA00004922"/>
    </source>
</evidence>
<keyword evidence="12" id="KW-1185">Reference proteome</keyword>
<dbReference type="GO" id="GO:0018279">
    <property type="term" value="P:protein N-linked glycosylation via asparagine"/>
    <property type="evidence" value="ECO:0007669"/>
    <property type="project" value="UniProtKB-UniRule"/>
</dbReference>
<dbReference type="PANTHER" id="PTHR10830:SF0">
    <property type="entry name" value="DOLICHYL-DIPHOSPHOOLIGOSACCHARIDE--PROTEIN GLYCOSYLTRANSFERASE 48 KDA SUBUNIT"/>
    <property type="match status" value="1"/>
</dbReference>
<reference evidence="11" key="1">
    <citation type="journal article" date="2022" name="Proc. Natl. Acad. Sci. U.S.A.">
        <title>Life cycle and functional genomics of the unicellular red alga Galdieria for elucidating algal and plant evolution and industrial use.</title>
        <authorList>
            <person name="Hirooka S."/>
            <person name="Itabashi T."/>
            <person name="Ichinose T.M."/>
            <person name="Onuma R."/>
            <person name="Fujiwara T."/>
            <person name="Yamashita S."/>
            <person name="Jong L.W."/>
            <person name="Tomita R."/>
            <person name="Iwane A.H."/>
            <person name="Miyagishima S.Y."/>
        </authorList>
    </citation>
    <scope>NUCLEOTIDE SEQUENCE</scope>
    <source>
        <strain evidence="11">NBRC 102759</strain>
    </source>
</reference>
<sequence length="438" mass="49746">MMARCFILTLLLLCFIAVDSISFMDPKVLVVVDDKHLYQSHSVLFTTLEEKGYQLTVKTAQDSNLSLTSEDGEHLFSHLFLLCPKTFGIMTRGLERTDVLDFVEAGGNVIFFANTGYEEPTSKLFESFGCELDEPQSLVLDHLHYSSDCDSYFGGKHSAVLATGITPSSVVYVDSENKPIIYQGIGMGIFRNRELIFPILWGSSSAYSYFPNTRVTELPIVSGEETVMMAALQSRNGARVLLSGSTDICSNSLQTTFLGNKHFCSQIVSWTLGERGMLRTQNWRHHKVGDSITNHSNDMYRVKDEIEFLVDIEEWNGTEHGWKPFLGNDVQLEFIMLDPYIRKTLVCVDETKGSYYTRFRIPDRIGVYKFSIGYYRRGYSPIQASQVVSVRPFRHDEYERFILQAYPYYAAALSMLLGVFSFGFVFLHGKGMFCIQNP</sequence>
<feature type="domain" description="OST48 N-terminal" evidence="9">
    <location>
        <begin position="27"/>
        <end position="271"/>
    </location>
</feature>
<dbReference type="InterPro" id="IPR055459">
    <property type="entry name" value="OST48_MD"/>
</dbReference>